<keyword evidence="10" id="KW-1185">Reference proteome</keyword>
<organism evidence="9 10">
    <name type="scientific">Epicoccum nigrum</name>
    <name type="common">Soil fungus</name>
    <name type="synonym">Epicoccum purpurascens</name>
    <dbReference type="NCBI Taxonomy" id="105696"/>
    <lineage>
        <taxon>Eukaryota</taxon>
        <taxon>Fungi</taxon>
        <taxon>Dikarya</taxon>
        <taxon>Ascomycota</taxon>
        <taxon>Pezizomycotina</taxon>
        <taxon>Dothideomycetes</taxon>
        <taxon>Pleosporomycetidae</taxon>
        <taxon>Pleosporales</taxon>
        <taxon>Pleosporineae</taxon>
        <taxon>Didymellaceae</taxon>
        <taxon>Epicoccum</taxon>
    </lineage>
</organism>
<dbReference type="PANTHER" id="PTHR48022">
    <property type="entry name" value="PLASTIDIC GLUCOSE TRANSPORTER 4"/>
    <property type="match status" value="1"/>
</dbReference>
<feature type="transmembrane region" description="Helical" evidence="7">
    <location>
        <begin position="203"/>
        <end position="226"/>
    </location>
</feature>
<comment type="subcellular location">
    <subcellularLocation>
        <location evidence="1">Membrane</location>
        <topology evidence="1">Multi-pass membrane protein</topology>
    </subcellularLocation>
</comment>
<evidence type="ECO:0000256" key="3">
    <source>
        <dbReference type="ARBA" id="ARBA00022692"/>
    </source>
</evidence>
<name>A0A1Y2M0M8_EPING</name>
<evidence type="ECO:0000313" key="10">
    <source>
        <dbReference type="Proteomes" id="UP000193240"/>
    </source>
</evidence>
<comment type="similarity">
    <text evidence="2">Belongs to the major facilitator superfamily. Sugar transporter (TC 2.A.1.1) family.</text>
</comment>
<feature type="region of interest" description="Disordered" evidence="6">
    <location>
        <begin position="296"/>
        <end position="317"/>
    </location>
</feature>
<evidence type="ECO:0000256" key="4">
    <source>
        <dbReference type="ARBA" id="ARBA00022989"/>
    </source>
</evidence>
<dbReference type="GO" id="GO:0005351">
    <property type="term" value="F:carbohydrate:proton symporter activity"/>
    <property type="evidence" value="ECO:0007669"/>
    <property type="project" value="TreeGrafter"/>
</dbReference>
<dbReference type="GO" id="GO:0016020">
    <property type="term" value="C:membrane"/>
    <property type="evidence" value="ECO:0007669"/>
    <property type="project" value="UniProtKB-SubCell"/>
</dbReference>
<dbReference type="Proteomes" id="UP000193240">
    <property type="component" value="Unassembled WGS sequence"/>
</dbReference>
<protein>
    <recommendedName>
        <fullName evidence="8">Major facilitator superfamily (MFS) profile domain-containing protein</fullName>
    </recommendedName>
</protein>
<feature type="transmembrane region" description="Helical" evidence="7">
    <location>
        <begin position="111"/>
        <end position="129"/>
    </location>
</feature>
<dbReference type="Pfam" id="PF00083">
    <property type="entry name" value="Sugar_tr"/>
    <property type="match status" value="1"/>
</dbReference>
<evidence type="ECO:0000313" key="9">
    <source>
        <dbReference type="EMBL" id="OSS49571.1"/>
    </source>
</evidence>
<feature type="transmembrane region" description="Helical" evidence="7">
    <location>
        <begin position="72"/>
        <end position="91"/>
    </location>
</feature>
<dbReference type="InterPro" id="IPR005828">
    <property type="entry name" value="MFS_sugar_transport-like"/>
</dbReference>
<dbReference type="Gene3D" id="1.20.1250.20">
    <property type="entry name" value="MFS general substrate transporter like domains"/>
    <property type="match status" value="1"/>
</dbReference>
<evidence type="ECO:0000259" key="8">
    <source>
        <dbReference type="PROSITE" id="PS50850"/>
    </source>
</evidence>
<evidence type="ECO:0000256" key="7">
    <source>
        <dbReference type="SAM" id="Phobius"/>
    </source>
</evidence>
<feature type="transmembrane region" description="Helical" evidence="7">
    <location>
        <begin position="238"/>
        <end position="256"/>
    </location>
</feature>
<keyword evidence="5 7" id="KW-0472">Membrane</keyword>
<feature type="transmembrane region" description="Helical" evidence="7">
    <location>
        <begin position="136"/>
        <end position="158"/>
    </location>
</feature>
<dbReference type="PANTHER" id="PTHR48022:SF5">
    <property type="entry name" value="ALPHA-GLUCOSIDES PERMEASE MPH2-RELATED"/>
    <property type="match status" value="1"/>
</dbReference>
<dbReference type="AlphaFoldDB" id="A0A1Y2M0M8"/>
<dbReference type="InterPro" id="IPR036259">
    <property type="entry name" value="MFS_trans_sf"/>
</dbReference>
<dbReference type="SUPFAM" id="SSF103473">
    <property type="entry name" value="MFS general substrate transporter"/>
    <property type="match status" value="1"/>
</dbReference>
<reference evidence="9 10" key="1">
    <citation type="journal article" date="2017" name="Genome Announc.">
        <title>Genome sequence of the saprophytic ascomycete Epicoccum nigrum ICMP 19927 strain isolated from New Zealand.</title>
        <authorList>
            <person name="Fokin M."/>
            <person name="Fleetwood D."/>
            <person name="Weir B.S."/>
            <person name="Villas-Boas S.G."/>
        </authorList>
    </citation>
    <scope>NUCLEOTIDE SEQUENCE [LARGE SCALE GENOMIC DNA]</scope>
    <source>
        <strain evidence="9 10">ICMP 19927</strain>
    </source>
</reference>
<dbReference type="InParanoid" id="A0A1Y2M0M8"/>
<dbReference type="OMA" id="WIRQTIC"/>
<sequence length="317" mass="35453">MVPESPWWLVRKGRYEEARTSLISATTPQPDVDFDADQALALIRHTNGLEQSMDDGINYIDCFKGVDRRRTIIACVVWLTQAFCGATMMAYSVQIYREAGLSEDGALNLNIGQYGLSFIGTVGSWFLMRRIGRRKLYTYGLITLFGFLMIVGGLGVISRNNTGAAWALGSILLIYSPIYNFTVGPVCYAIVAEISSTRLKIKTVALARIIYNLGGIFNNIVVPRMLSPTDWNWAGTTGFFYAGLTALLIIFMWFMLPETKARTFAELDMLFENKVPARRFAKTNVDQFSGRNMAITTERDGSSSDGEKPDDFRKEVV</sequence>
<feature type="domain" description="Major facilitator superfamily (MFS) profile" evidence="8">
    <location>
        <begin position="1"/>
        <end position="260"/>
    </location>
</feature>
<dbReference type="STRING" id="105696.A0A1Y2M0M8"/>
<evidence type="ECO:0000256" key="1">
    <source>
        <dbReference type="ARBA" id="ARBA00004141"/>
    </source>
</evidence>
<keyword evidence="3 7" id="KW-0812">Transmembrane</keyword>
<evidence type="ECO:0000256" key="6">
    <source>
        <dbReference type="SAM" id="MobiDB-lite"/>
    </source>
</evidence>
<dbReference type="InterPro" id="IPR050360">
    <property type="entry name" value="MFS_Sugar_Transporters"/>
</dbReference>
<feature type="transmembrane region" description="Helical" evidence="7">
    <location>
        <begin position="164"/>
        <end position="191"/>
    </location>
</feature>
<feature type="compositionally biased region" description="Basic and acidic residues" evidence="6">
    <location>
        <begin position="297"/>
        <end position="317"/>
    </location>
</feature>
<dbReference type="EMBL" id="KZ107843">
    <property type="protein sequence ID" value="OSS49571.1"/>
    <property type="molecule type" value="Genomic_DNA"/>
</dbReference>
<gene>
    <name evidence="9" type="ORF">B5807_06058</name>
</gene>
<dbReference type="PROSITE" id="PS50850">
    <property type="entry name" value="MFS"/>
    <property type="match status" value="1"/>
</dbReference>
<keyword evidence="4 7" id="KW-1133">Transmembrane helix</keyword>
<dbReference type="InterPro" id="IPR020846">
    <property type="entry name" value="MFS_dom"/>
</dbReference>
<evidence type="ECO:0000256" key="2">
    <source>
        <dbReference type="ARBA" id="ARBA00010992"/>
    </source>
</evidence>
<proteinExistence type="inferred from homology"/>
<accession>A0A1Y2M0M8</accession>
<evidence type="ECO:0000256" key="5">
    <source>
        <dbReference type="ARBA" id="ARBA00023136"/>
    </source>
</evidence>